<name>A0A0C3CCU0_PILCF</name>
<organism evidence="1 2">
    <name type="scientific">Piloderma croceum (strain F 1598)</name>
    <dbReference type="NCBI Taxonomy" id="765440"/>
    <lineage>
        <taxon>Eukaryota</taxon>
        <taxon>Fungi</taxon>
        <taxon>Dikarya</taxon>
        <taxon>Basidiomycota</taxon>
        <taxon>Agaricomycotina</taxon>
        <taxon>Agaricomycetes</taxon>
        <taxon>Agaricomycetidae</taxon>
        <taxon>Atheliales</taxon>
        <taxon>Atheliaceae</taxon>
        <taxon>Piloderma</taxon>
    </lineage>
</organism>
<sequence length="116" mass="13558">MLRLGHRNRTNCACIARASRSLLWRIKDNVDQVGFDGSAVPQQMLHESIIFRVTILLKRQGKKQLNGTTKRNQNGKSLEIAFVSRQNAADHRIVQWKHCHHLGVYRTPRGRYELWR</sequence>
<dbReference type="Proteomes" id="UP000054166">
    <property type="component" value="Unassembled WGS sequence"/>
</dbReference>
<dbReference type="InParanoid" id="A0A0C3CCU0"/>
<reference evidence="1 2" key="1">
    <citation type="submission" date="2014-04" db="EMBL/GenBank/DDBJ databases">
        <authorList>
            <consortium name="DOE Joint Genome Institute"/>
            <person name="Kuo A."/>
            <person name="Tarkka M."/>
            <person name="Buscot F."/>
            <person name="Kohler A."/>
            <person name="Nagy L.G."/>
            <person name="Floudas D."/>
            <person name="Copeland A."/>
            <person name="Barry K.W."/>
            <person name="Cichocki N."/>
            <person name="Veneault-Fourrey C."/>
            <person name="LaButti K."/>
            <person name="Lindquist E.A."/>
            <person name="Lipzen A."/>
            <person name="Lundell T."/>
            <person name="Morin E."/>
            <person name="Murat C."/>
            <person name="Sun H."/>
            <person name="Tunlid A."/>
            <person name="Henrissat B."/>
            <person name="Grigoriev I.V."/>
            <person name="Hibbett D.S."/>
            <person name="Martin F."/>
            <person name="Nordberg H.P."/>
            <person name="Cantor M.N."/>
            <person name="Hua S.X."/>
        </authorList>
    </citation>
    <scope>NUCLEOTIDE SEQUENCE [LARGE SCALE GENOMIC DNA]</scope>
    <source>
        <strain evidence="1 2">F 1598</strain>
    </source>
</reference>
<proteinExistence type="predicted"/>
<gene>
    <name evidence="1" type="ORF">PILCRDRAFT_815027</name>
</gene>
<evidence type="ECO:0000313" key="2">
    <source>
        <dbReference type="Proteomes" id="UP000054166"/>
    </source>
</evidence>
<evidence type="ECO:0000313" key="1">
    <source>
        <dbReference type="EMBL" id="KIM87502.1"/>
    </source>
</evidence>
<dbReference type="EMBL" id="KN832979">
    <property type="protein sequence ID" value="KIM87502.1"/>
    <property type="molecule type" value="Genomic_DNA"/>
</dbReference>
<keyword evidence="2" id="KW-1185">Reference proteome</keyword>
<dbReference type="AlphaFoldDB" id="A0A0C3CCU0"/>
<protein>
    <submittedName>
        <fullName evidence="1">Uncharacterized protein</fullName>
    </submittedName>
</protein>
<dbReference type="HOGENOM" id="CLU_2097714_0_0_1"/>
<reference evidence="2" key="2">
    <citation type="submission" date="2015-01" db="EMBL/GenBank/DDBJ databases">
        <title>Evolutionary Origins and Diversification of the Mycorrhizal Mutualists.</title>
        <authorList>
            <consortium name="DOE Joint Genome Institute"/>
            <consortium name="Mycorrhizal Genomics Consortium"/>
            <person name="Kohler A."/>
            <person name="Kuo A."/>
            <person name="Nagy L.G."/>
            <person name="Floudas D."/>
            <person name="Copeland A."/>
            <person name="Barry K.W."/>
            <person name="Cichocki N."/>
            <person name="Veneault-Fourrey C."/>
            <person name="LaButti K."/>
            <person name="Lindquist E.A."/>
            <person name="Lipzen A."/>
            <person name="Lundell T."/>
            <person name="Morin E."/>
            <person name="Murat C."/>
            <person name="Riley R."/>
            <person name="Ohm R."/>
            <person name="Sun H."/>
            <person name="Tunlid A."/>
            <person name="Henrissat B."/>
            <person name="Grigoriev I.V."/>
            <person name="Hibbett D.S."/>
            <person name="Martin F."/>
        </authorList>
    </citation>
    <scope>NUCLEOTIDE SEQUENCE [LARGE SCALE GENOMIC DNA]</scope>
    <source>
        <strain evidence="2">F 1598</strain>
    </source>
</reference>
<accession>A0A0C3CCU0</accession>